<feature type="chain" id="PRO_5002207941" evidence="1">
    <location>
        <begin position="19"/>
        <end position="51"/>
    </location>
</feature>
<protein>
    <submittedName>
        <fullName evidence="2">Uncharacterized protein</fullName>
    </submittedName>
</protein>
<gene>
    <name evidence="2" type="ORF">PAXRUDRAFT_835900</name>
</gene>
<dbReference type="PROSITE" id="PS51257">
    <property type="entry name" value="PROKAR_LIPOPROTEIN"/>
    <property type="match status" value="1"/>
</dbReference>
<dbReference type="InParanoid" id="A0A0D0CHW4"/>
<accession>A0A0D0CHW4</accession>
<sequence>MRFATFAFVASLVVLVLGCANRNEKCRSNPDNCCYSLGCSSRGRCESLRAR</sequence>
<dbReference type="EMBL" id="KN828557">
    <property type="protein sequence ID" value="KIK74793.1"/>
    <property type="molecule type" value="Genomic_DNA"/>
</dbReference>
<keyword evidence="3" id="KW-1185">Reference proteome</keyword>
<reference evidence="2 3" key="1">
    <citation type="submission" date="2014-04" db="EMBL/GenBank/DDBJ databases">
        <authorList>
            <consortium name="DOE Joint Genome Institute"/>
            <person name="Kuo A."/>
            <person name="Kohler A."/>
            <person name="Jargeat P."/>
            <person name="Nagy L.G."/>
            <person name="Floudas D."/>
            <person name="Copeland A."/>
            <person name="Barry K.W."/>
            <person name="Cichocki N."/>
            <person name="Veneault-Fourrey C."/>
            <person name="LaButti K."/>
            <person name="Lindquist E.A."/>
            <person name="Lipzen A."/>
            <person name="Lundell T."/>
            <person name="Morin E."/>
            <person name="Murat C."/>
            <person name="Sun H."/>
            <person name="Tunlid A."/>
            <person name="Henrissat B."/>
            <person name="Grigoriev I.V."/>
            <person name="Hibbett D.S."/>
            <person name="Martin F."/>
            <person name="Nordberg H.P."/>
            <person name="Cantor M.N."/>
            <person name="Hua S.X."/>
        </authorList>
    </citation>
    <scope>NUCLEOTIDE SEQUENCE [LARGE SCALE GENOMIC DNA]</scope>
    <source>
        <strain evidence="2 3">Ve08.2h10</strain>
    </source>
</reference>
<organism evidence="2 3">
    <name type="scientific">Paxillus rubicundulus Ve08.2h10</name>
    <dbReference type="NCBI Taxonomy" id="930991"/>
    <lineage>
        <taxon>Eukaryota</taxon>
        <taxon>Fungi</taxon>
        <taxon>Dikarya</taxon>
        <taxon>Basidiomycota</taxon>
        <taxon>Agaricomycotina</taxon>
        <taxon>Agaricomycetes</taxon>
        <taxon>Agaricomycetidae</taxon>
        <taxon>Boletales</taxon>
        <taxon>Paxilineae</taxon>
        <taxon>Paxillaceae</taxon>
        <taxon>Paxillus</taxon>
    </lineage>
</organism>
<dbReference type="AlphaFoldDB" id="A0A0D0CHW4"/>
<dbReference type="HOGENOM" id="CLU_3107073_0_0_1"/>
<proteinExistence type="predicted"/>
<dbReference type="Proteomes" id="UP000054538">
    <property type="component" value="Unassembled WGS sequence"/>
</dbReference>
<name>A0A0D0CHW4_9AGAM</name>
<reference evidence="3" key="2">
    <citation type="submission" date="2015-01" db="EMBL/GenBank/DDBJ databases">
        <title>Evolutionary Origins and Diversification of the Mycorrhizal Mutualists.</title>
        <authorList>
            <consortium name="DOE Joint Genome Institute"/>
            <consortium name="Mycorrhizal Genomics Consortium"/>
            <person name="Kohler A."/>
            <person name="Kuo A."/>
            <person name="Nagy L.G."/>
            <person name="Floudas D."/>
            <person name="Copeland A."/>
            <person name="Barry K.W."/>
            <person name="Cichocki N."/>
            <person name="Veneault-Fourrey C."/>
            <person name="LaButti K."/>
            <person name="Lindquist E.A."/>
            <person name="Lipzen A."/>
            <person name="Lundell T."/>
            <person name="Morin E."/>
            <person name="Murat C."/>
            <person name="Riley R."/>
            <person name="Ohm R."/>
            <person name="Sun H."/>
            <person name="Tunlid A."/>
            <person name="Henrissat B."/>
            <person name="Grigoriev I.V."/>
            <person name="Hibbett D.S."/>
            <person name="Martin F."/>
        </authorList>
    </citation>
    <scope>NUCLEOTIDE SEQUENCE [LARGE SCALE GENOMIC DNA]</scope>
    <source>
        <strain evidence="3">Ve08.2h10</strain>
    </source>
</reference>
<evidence type="ECO:0000256" key="1">
    <source>
        <dbReference type="SAM" id="SignalP"/>
    </source>
</evidence>
<evidence type="ECO:0000313" key="2">
    <source>
        <dbReference type="EMBL" id="KIK74793.1"/>
    </source>
</evidence>
<keyword evidence="1" id="KW-0732">Signal</keyword>
<evidence type="ECO:0000313" key="3">
    <source>
        <dbReference type="Proteomes" id="UP000054538"/>
    </source>
</evidence>
<feature type="signal peptide" evidence="1">
    <location>
        <begin position="1"/>
        <end position="18"/>
    </location>
</feature>